<dbReference type="EMBL" id="VWSH01000002">
    <property type="protein sequence ID" value="KAA5534448.1"/>
    <property type="molecule type" value="Genomic_DNA"/>
</dbReference>
<dbReference type="Pfam" id="PF03724">
    <property type="entry name" value="META"/>
    <property type="match status" value="1"/>
</dbReference>
<sequence length="155" mass="17111">MVFMKKIPVIIFAALFTLSACNTPKNTSATTTAGADAGNMELSGAWELDFVPNPSGTFEELYSGKKPNISFNEKEGTYSGHSSCNSFRGKLEKDKDAISFKGDMMMTKMACMGDGEKIFLENLKKINHYSISKDGNELTFIQGDIVLMHFHKMAQ</sequence>
<feature type="chain" id="PRO_5024388212" evidence="1">
    <location>
        <begin position="23"/>
        <end position="155"/>
    </location>
</feature>
<keyword evidence="4" id="KW-1185">Reference proteome</keyword>
<dbReference type="InterPro" id="IPR053147">
    <property type="entry name" value="Hsp_HslJ-like"/>
</dbReference>
<dbReference type="InterPro" id="IPR038670">
    <property type="entry name" value="HslJ-like_sf"/>
</dbReference>
<dbReference type="Gene3D" id="2.40.128.270">
    <property type="match status" value="1"/>
</dbReference>
<evidence type="ECO:0000313" key="3">
    <source>
        <dbReference type="EMBL" id="KAA5534448.1"/>
    </source>
</evidence>
<evidence type="ECO:0000256" key="1">
    <source>
        <dbReference type="SAM" id="SignalP"/>
    </source>
</evidence>
<name>A0A5M6CGU5_9BACT</name>
<dbReference type="PANTHER" id="PTHR35535">
    <property type="entry name" value="HEAT SHOCK PROTEIN HSLJ"/>
    <property type="match status" value="1"/>
</dbReference>
<dbReference type="PROSITE" id="PS51257">
    <property type="entry name" value="PROKAR_LIPOPROTEIN"/>
    <property type="match status" value="1"/>
</dbReference>
<organism evidence="3 4">
    <name type="scientific">Taibaiella lutea</name>
    <dbReference type="NCBI Taxonomy" id="2608001"/>
    <lineage>
        <taxon>Bacteria</taxon>
        <taxon>Pseudomonadati</taxon>
        <taxon>Bacteroidota</taxon>
        <taxon>Chitinophagia</taxon>
        <taxon>Chitinophagales</taxon>
        <taxon>Chitinophagaceae</taxon>
        <taxon>Taibaiella</taxon>
    </lineage>
</organism>
<proteinExistence type="predicted"/>
<gene>
    <name evidence="3" type="ORF">F0919_07430</name>
</gene>
<evidence type="ECO:0000313" key="4">
    <source>
        <dbReference type="Proteomes" id="UP000323632"/>
    </source>
</evidence>
<accession>A0A5M6CGU5</accession>
<comment type="caution">
    <text evidence="3">The sequence shown here is derived from an EMBL/GenBank/DDBJ whole genome shotgun (WGS) entry which is preliminary data.</text>
</comment>
<protein>
    <submittedName>
        <fullName evidence="3">META domain-containing protein</fullName>
    </submittedName>
</protein>
<dbReference type="PANTHER" id="PTHR35535:SF2">
    <property type="entry name" value="DUF306 DOMAIN-CONTAINING PROTEIN"/>
    <property type="match status" value="1"/>
</dbReference>
<dbReference type="InterPro" id="IPR005184">
    <property type="entry name" value="DUF306_Meta_HslJ"/>
</dbReference>
<evidence type="ECO:0000259" key="2">
    <source>
        <dbReference type="Pfam" id="PF03724"/>
    </source>
</evidence>
<feature type="domain" description="DUF306" evidence="2">
    <location>
        <begin position="44"/>
        <end position="144"/>
    </location>
</feature>
<feature type="signal peptide" evidence="1">
    <location>
        <begin position="1"/>
        <end position="22"/>
    </location>
</feature>
<dbReference type="AlphaFoldDB" id="A0A5M6CGU5"/>
<dbReference type="Proteomes" id="UP000323632">
    <property type="component" value="Unassembled WGS sequence"/>
</dbReference>
<keyword evidence="1" id="KW-0732">Signal</keyword>
<reference evidence="3 4" key="1">
    <citation type="submission" date="2019-09" db="EMBL/GenBank/DDBJ databases">
        <title>Genome sequence and assembly of Taibaiella sp.</title>
        <authorList>
            <person name="Chhetri G."/>
        </authorList>
    </citation>
    <scope>NUCLEOTIDE SEQUENCE [LARGE SCALE GENOMIC DNA]</scope>
    <source>
        <strain evidence="3 4">KVB11</strain>
    </source>
</reference>